<feature type="compositionally biased region" description="Low complexity" evidence="1">
    <location>
        <begin position="163"/>
        <end position="177"/>
    </location>
</feature>
<gene>
    <name evidence="2" type="ORF">D6D01_02396</name>
</gene>
<dbReference type="CDD" id="cd00167">
    <property type="entry name" value="SANT"/>
    <property type="match status" value="1"/>
</dbReference>
<dbReference type="AlphaFoldDB" id="A0A4S9LTA1"/>
<feature type="compositionally biased region" description="Basic and acidic residues" evidence="1">
    <location>
        <begin position="217"/>
        <end position="234"/>
    </location>
</feature>
<feature type="region of interest" description="Disordered" evidence="1">
    <location>
        <begin position="69"/>
        <end position="177"/>
    </location>
</feature>
<name>A0A4S9LTA1_AURPU</name>
<comment type="caution">
    <text evidence="2">The sequence shown here is derived from an EMBL/GenBank/DDBJ whole genome shotgun (WGS) entry which is preliminary data.</text>
</comment>
<protein>
    <submittedName>
        <fullName evidence="2">Uncharacterized protein</fullName>
    </submittedName>
</protein>
<proteinExistence type="predicted"/>
<dbReference type="Proteomes" id="UP000306584">
    <property type="component" value="Unassembled WGS sequence"/>
</dbReference>
<dbReference type="InterPro" id="IPR001005">
    <property type="entry name" value="SANT/Myb"/>
</dbReference>
<evidence type="ECO:0000256" key="1">
    <source>
        <dbReference type="SAM" id="MobiDB-lite"/>
    </source>
</evidence>
<dbReference type="EMBL" id="QZBD01000053">
    <property type="protein sequence ID" value="THY33018.1"/>
    <property type="molecule type" value="Genomic_DNA"/>
</dbReference>
<reference evidence="2 3" key="1">
    <citation type="submission" date="2018-10" db="EMBL/GenBank/DDBJ databases">
        <title>Fifty Aureobasidium pullulans genomes reveal a recombining polyextremotolerant generalist.</title>
        <authorList>
            <person name="Gostincar C."/>
            <person name="Turk M."/>
            <person name="Zajc J."/>
            <person name="Gunde-Cimerman N."/>
        </authorList>
    </citation>
    <scope>NUCLEOTIDE SEQUENCE [LARGE SCALE GENOMIC DNA]</scope>
    <source>
        <strain evidence="2 3">EXF-6604</strain>
    </source>
</reference>
<feature type="region of interest" description="Disordered" evidence="1">
    <location>
        <begin position="192"/>
        <end position="279"/>
    </location>
</feature>
<evidence type="ECO:0000313" key="3">
    <source>
        <dbReference type="Proteomes" id="UP000306584"/>
    </source>
</evidence>
<accession>A0A4S9LTA1</accession>
<organism evidence="2 3">
    <name type="scientific">Aureobasidium pullulans</name>
    <name type="common">Black yeast</name>
    <name type="synonym">Pullularia pullulans</name>
    <dbReference type="NCBI Taxonomy" id="5580"/>
    <lineage>
        <taxon>Eukaryota</taxon>
        <taxon>Fungi</taxon>
        <taxon>Dikarya</taxon>
        <taxon>Ascomycota</taxon>
        <taxon>Pezizomycotina</taxon>
        <taxon>Dothideomycetes</taxon>
        <taxon>Dothideomycetidae</taxon>
        <taxon>Dothideales</taxon>
        <taxon>Saccotheciaceae</taxon>
        <taxon>Aureobasidium</taxon>
    </lineage>
</organism>
<sequence>MNPRDVSFNAHEQLEILAEIIKSSNIHPDVLVQFIRQHGINPDWGNVALPRGRTVNQCNNWFYSVMNQPGPSGPASGHMRSQSLQGPVPASSLKRPFSPEQHSFAGGRLLVPKPPMSTIGNILNQPPEPPKKKRGRPTNAEKAARTQQELAHGQSFRPPQRAPPIASSSSSSAVAPGPLSIATHAAQIAMTPQIRDQPVSAGGSESSSSKKRGRPSNVEKETRRLQQEYGEHPEVNSGPNRPGPSRYPNILSPDETLGEAGPRRQEGSPPGRSDAATYR</sequence>
<evidence type="ECO:0000313" key="2">
    <source>
        <dbReference type="EMBL" id="THY33018.1"/>
    </source>
</evidence>